<accession>A0ABW2V4W5</accession>
<organism evidence="6 7">
    <name type="scientific">Paenibacillus thermoaerophilus</name>
    <dbReference type="NCBI Taxonomy" id="1215385"/>
    <lineage>
        <taxon>Bacteria</taxon>
        <taxon>Bacillati</taxon>
        <taxon>Bacillota</taxon>
        <taxon>Bacilli</taxon>
        <taxon>Bacillales</taxon>
        <taxon>Paenibacillaceae</taxon>
        <taxon>Paenibacillus</taxon>
    </lineage>
</organism>
<gene>
    <name evidence="6" type="ORF">ACFQWB_14755</name>
</gene>
<dbReference type="InterPro" id="IPR053967">
    <property type="entry name" value="LlgE_F_G-like_D1"/>
</dbReference>
<dbReference type="RefSeq" id="WP_138789902.1">
    <property type="nucleotide sequence ID" value="NZ_JBHTGQ010000039.1"/>
</dbReference>
<comment type="similarity">
    <text evidence="1 2">Belongs to the flagella basal body rod proteins family.</text>
</comment>
<feature type="domain" description="Flagellar hook protein FlgE/F/G-like D1" evidence="5">
    <location>
        <begin position="96"/>
        <end position="175"/>
    </location>
</feature>
<evidence type="ECO:0000313" key="6">
    <source>
        <dbReference type="EMBL" id="MFC7751177.1"/>
    </source>
</evidence>
<feature type="domain" description="Flagellar basal body rod protein N-terminal" evidence="3">
    <location>
        <begin position="12"/>
        <end position="35"/>
    </location>
</feature>
<dbReference type="InterPro" id="IPR037925">
    <property type="entry name" value="FlgE/F/G-like"/>
</dbReference>
<keyword evidence="6" id="KW-0966">Cell projection</keyword>
<sequence length="286" mass="30984">MNASMIVSAVSMQAAQQKLDTVAHNLANLNTPGFKRREASFQDILTNTIIQEPGFEKAGRKTPLGLPVGWGAKVGQTSVSLVQGPLVTTNRDLDVAIEGNGLFQVEWIDTDANGGAQPRRAWTRDGSFQLVPVEGDPDRMQLVTSRGEFVLDSGGNRIYVPSNARVHISEEGVLTFYHKATHERLPADGDPIRLSVGRVVRPHLLQNIGDNLIAVDEAAGAIRPDAFDPADGSDAVRLRQGMLEQSNVNFGDEMTELMIAQRAFELNSRAFASAEQLMGLAVSIRA</sequence>
<name>A0ABW2V4W5_9BACL</name>
<dbReference type="SUPFAM" id="SSF117143">
    <property type="entry name" value="Flagellar hook protein flgE"/>
    <property type="match status" value="1"/>
</dbReference>
<comment type="caution">
    <text evidence="6">The sequence shown here is derived from an EMBL/GenBank/DDBJ whole genome shotgun (WGS) entry which is preliminary data.</text>
</comment>
<evidence type="ECO:0000256" key="2">
    <source>
        <dbReference type="RuleBase" id="RU362116"/>
    </source>
</evidence>
<keyword evidence="7" id="KW-1185">Reference proteome</keyword>
<keyword evidence="6" id="KW-0969">Cilium</keyword>
<dbReference type="Proteomes" id="UP001596528">
    <property type="component" value="Unassembled WGS sequence"/>
</dbReference>
<feature type="domain" description="Flagellar basal-body/hook protein C-terminal" evidence="4">
    <location>
        <begin position="239"/>
        <end position="281"/>
    </location>
</feature>
<dbReference type="Pfam" id="PF06429">
    <property type="entry name" value="Flg_bbr_C"/>
    <property type="match status" value="1"/>
</dbReference>
<dbReference type="PANTHER" id="PTHR30435">
    <property type="entry name" value="FLAGELLAR PROTEIN"/>
    <property type="match status" value="1"/>
</dbReference>
<evidence type="ECO:0000259" key="4">
    <source>
        <dbReference type="Pfam" id="PF06429"/>
    </source>
</evidence>
<dbReference type="Pfam" id="PF22692">
    <property type="entry name" value="LlgE_F_G_D1"/>
    <property type="match status" value="1"/>
</dbReference>
<proteinExistence type="inferred from homology"/>
<dbReference type="InterPro" id="IPR020013">
    <property type="entry name" value="Flagellar_FlgE/F/G"/>
</dbReference>
<evidence type="ECO:0000313" key="7">
    <source>
        <dbReference type="Proteomes" id="UP001596528"/>
    </source>
</evidence>
<keyword evidence="2" id="KW-0975">Bacterial flagellum</keyword>
<dbReference type="NCBIfam" id="TIGR03506">
    <property type="entry name" value="FlgEFG_subfam"/>
    <property type="match status" value="1"/>
</dbReference>
<evidence type="ECO:0000256" key="1">
    <source>
        <dbReference type="ARBA" id="ARBA00009677"/>
    </source>
</evidence>
<dbReference type="Pfam" id="PF00460">
    <property type="entry name" value="Flg_bb_rod"/>
    <property type="match status" value="1"/>
</dbReference>
<keyword evidence="6" id="KW-0282">Flagellum</keyword>
<comment type="subcellular location">
    <subcellularLocation>
        <location evidence="2">Bacterial flagellum basal body</location>
    </subcellularLocation>
</comment>
<reference evidence="7" key="1">
    <citation type="journal article" date="2019" name="Int. J. Syst. Evol. Microbiol.">
        <title>The Global Catalogue of Microorganisms (GCM) 10K type strain sequencing project: providing services to taxonomists for standard genome sequencing and annotation.</title>
        <authorList>
            <consortium name="The Broad Institute Genomics Platform"/>
            <consortium name="The Broad Institute Genome Sequencing Center for Infectious Disease"/>
            <person name="Wu L."/>
            <person name="Ma J."/>
        </authorList>
    </citation>
    <scope>NUCLEOTIDE SEQUENCE [LARGE SCALE GENOMIC DNA]</scope>
    <source>
        <strain evidence="7">JCM 18657</strain>
    </source>
</reference>
<evidence type="ECO:0000259" key="5">
    <source>
        <dbReference type="Pfam" id="PF22692"/>
    </source>
</evidence>
<dbReference type="PANTHER" id="PTHR30435:SF19">
    <property type="entry name" value="FLAGELLAR BASAL-BODY ROD PROTEIN FLGG"/>
    <property type="match status" value="1"/>
</dbReference>
<evidence type="ECO:0000259" key="3">
    <source>
        <dbReference type="Pfam" id="PF00460"/>
    </source>
</evidence>
<dbReference type="InterPro" id="IPR010930">
    <property type="entry name" value="Flg_bb/hook_C_dom"/>
</dbReference>
<dbReference type="InterPro" id="IPR001444">
    <property type="entry name" value="Flag_bb_rod_N"/>
</dbReference>
<protein>
    <submittedName>
        <fullName evidence="6">Flagellar hook-basal body protein</fullName>
    </submittedName>
</protein>
<dbReference type="EMBL" id="JBHTGQ010000039">
    <property type="protein sequence ID" value="MFC7751177.1"/>
    <property type="molecule type" value="Genomic_DNA"/>
</dbReference>